<dbReference type="InterPro" id="IPR013762">
    <property type="entry name" value="Integrase-like_cat_sf"/>
</dbReference>
<dbReference type="InterPro" id="IPR002104">
    <property type="entry name" value="Integrase_catalytic"/>
</dbReference>
<name>A0A9Y2JWF7_9PSEU</name>
<feature type="domain" description="Tyr recombinase" evidence="6">
    <location>
        <begin position="166"/>
        <end position="364"/>
    </location>
</feature>
<dbReference type="PANTHER" id="PTHR30629:SF2">
    <property type="entry name" value="PROPHAGE INTEGRASE INTS-RELATED"/>
    <property type="match status" value="1"/>
</dbReference>
<dbReference type="InterPro" id="IPR050808">
    <property type="entry name" value="Phage_Integrase"/>
</dbReference>
<dbReference type="SUPFAM" id="SSF56349">
    <property type="entry name" value="DNA breaking-rejoining enzymes"/>
    <property type="match status" value="1"/>
</dbReference>
<dbReference type="GO" id="GO:0006310">
    <property type="term" value="P:DNA recombination"/>
    <property type="evidence" value="ECO:0007669"/>
    <property type="project" value="UniProtKB-KW"/>
</dbReference>
<dbReference type="InterPro" id="IPR011010">
    <property type="entry name" value="DNA_brk_join_enz"/>
</dbReference>
<evidence type="ECO:0000256" key="5">
    <source>
        <dbReference type="SAM" id="MobiDB-lite"/>
    </source>
</evidence>
<dbReference type="GO" id="GO:0003677">
    <property type="term" value="F:DNA binding"/>
    <property type="evidence" value="ECO:0007669"/>
    <property type="project" value="UniProtKB-KW"/>
</dbReference>
<dbReference type="PANTHER" id="PTHR30629">
    <property type="entry name" value="PROPHAGE INTEGRASE"/>
    <property type="match status" value="1"/>
</dbReference>
<gene>
    <name evidence="7" type="ORF">QRX60_16905</name>
</gene>
<dbReference type="KEGG" id="amog:QRX60_16905"/>
<keyword evidence="8" id="KW-1185">Reference proteome</keyword>
<dbReference type="AlphaFoldDB" id="A0A9Y2JWF7"/>
<evidence type="ECO:0000256" key="1">
    <source>
        <dbReference type="ARBA" id="ARBA00008857"/>
    </source>
</evidence>
<feature type="region of interest" description="Disordered" evidence="5">
    <location>
        <begin position="361"/>
        <end position="400"/>
    </location>
</feature>
<keyword evidence="3" id="KW-0238">DNA-binding</keyword>
<proteinExistence type="inferred from homology"/>
<reference evidence="7 8" key="1">
    <citation type="submission" date="2023-06" db="EMBL/GenBank/DDBJ databases">
        <authorList>
            <person name="Oyuntsetseg B."/>
            <person name="Kim S.B."/>
        </authorList>
    </citation>
    <scope>NUCLEOTIDE SEQUENCE [LARGE SCALE GENOMIC DNA]</scope>
    <source>
        <strain evidence="7 8">4-36</strain>
    </source>
</reference>
<dbReference type="GO" id="GO:0015074">
    <property type="term" value="P:DNA integration"/>
    <property type="evidence" value="ECO:0007669"/>
    <property type="project" value="UniProtKB-KW"/>
</dbReference>
<dbReference type="Gene3D" id="1.10.443.10">
    <property type="entry name" value="Intergrase catalytic core"/>
    <property type="match status" value="1"/>
</dbReference>
<dbReference type="Pfam" id="PF00589">
    <property type="entry name" value="Phage_integrase"/>
    <property type="match status" value="1"/>
</dbReference>
<keyword evidence="2" id="KW-0229">DNA integration</keyword>
<evidence type="ECO:0000256" key="3">
    <source>
        <dbReference type="ARBA" id="ARBA00023125"/>
    </source>
</evidence>
<accession>A0A9Y2JWF7</accession>
<dbReference type="InterPro" id="IPR010998">
    <property type="entry name" value="Integrase_recombinase_N"/>
</dbReference>
<dbReference type="Gene3D" id="1.10.150.130">
    <property type="match status" value="1"/>
</dbReference>
<comment type="similarity">
    <text evidence="1">Belongs to the 'phage' integrase family.</text>
</comment>
<sequence length="400" mass="44331">MPSTEKLPSGRWRGLYVDAEGKKQRVKGTFPRKSDAREAAVDAEAKAKRKAAASDGTLSASVTFREWYEQLSDERRFESDRGVVEASVMNKYVFPKWGDEPLNRIKRVQVNTWVKTDLKVRTGMSPGYVHLIYSAFRLVMTAAVDQEILDASPCVRIALPPLNRRKPKKFVTTERAAESRGNFGDDSGVYADMVDFGLEVGMRPNELAGLHVARIDRKGRKVHVVEVYVERSKKIRGYPKDGDVRTVPMTVRACEIYDSRIEGRDLKGGCGVEHYDGSKCTSALLFVNREGRPANQPALRRAMKRAGLDTGGYGLRRGYATRAVEGGADVMAVKRSMGHADLEELFGYVQETEQSEDRLRAALGDKKPLRAVGPRGTKRGTKRGNQPLPDAPNNGVTNAG</sequence>
<evidence type="ECO:0000313" key="8">
    <source>
        <dbReference type="Proteomes" id="UP001239397"/>
    </source>
</evidence>
<dbReference type="RefSeq" id="WP_286001726.1">
    <property type="nucleotide sequence ID" value="NZ_CP127295.1"/>
</dbReference>
<evidence type="ECO:0000256" key="2">
    <source>
        <dbReference type="ARBA" id="ARBA00022908"/>
    </source>
</evidence>
<dbReference type="Proteomes" id="UP001239397">
    <property type="component" value="Chromosome"/>
</dbReference>
<protein>
    <submittedName>
        <fullName evidence="7">Site-specific integrase</fullName>
    </submittedName>
</protein>
<dbReference type="PROSITE" id="PS51898">
    <property type="entry name" value="TYR_RECOMBINASE"/>
    <property type="match status" value="1"/>
</dbReference>
<evidence type="ECO:0000313" key="7">
    <source>
        <dbReference type="EMBL" id="WIY05438.1"/>
    </source>
</evidence>
<dbReference type="EMBL" id="CP127295">
    <property type="protein sequence ID" value="WIY05438.1"/>
    <property type="molecule type" value="Genomic_DNA"/>
</dbReference>
<keyword evidence="4" id="KW-0233">DNA recombination</keyword>
<evidence type="ECO:0000256" key="4">
    <source>
        <dbReference type="ARBA" id="ARBA00023172"/>
    </source>
</evidence>
<evidence type="ECO:0000259" key="6">
    <source>
        <dbReference type="PROSITE" id="PS51898"/>
    </source>
</evidence>
<organism evidence="7 8">
    <name type="scientific">Amycolatopsis mongoliensis</name>
    <dbReference type="NCBI Taxonomy" id="715475"/>
    <lineage>
        <taxon>Bacteria</taxon>
        <taxon>Bacillati</taxon>
        <taxon>Actinomycetota</taxon>
        <taxon>Actinomycetes</taxon>
        <taxon>Pseudonocardiales</taxon>
        <taxon>Pseudonocardiaceae</taxon>
        <taxon>Amycolatopsis</taxon>
    </lineage>
</organism>